<dbReference type="InterPro" id="IPR023393">
    <property type="entry name" value="START-like_dom_sf"/>
</dbReference>
<comment type="caution">
    <text evidence="1">The sequence shown here is derived from an EMBL/GenBank/DDBJ whole genome shotgun (WGS) entry which is preliminary data.</text>
</comment>
<dbReference type="EMBL" id="JALJOR010000014">
    <property type="protein sequence ID" value="KAK9806284.1"/>
    <property type="molecule type" value="Genomic_DNA"/>
</dbReference>
<name>A0AAW1PDF1_9CHLO</name>
<sequence length="252" mass="27230">MGTVEGQPIFSQLLGNETHEHVGVARAFGIGNKLLIEQLTRLDPTEMILNWQLLSHPLNTNPWPSSFVNFKASLQVFPVLIPGGQSFINWSMELLTEQHAVGAMVKAMEDIQKLGLTNLQVYLAAGLRTPVTAPLAPASFHISQMMQPEQTLAAQQQSAGMGHLPVLPQNPIYCPPPGTPMLTPSAVQPVSSALTQTPEQQQQQASQNASLLQAQLAQLECPGPPEPVFAVCQPLFDNLEAAAHCMFCAAQK</sequence>
<evidence type="ECO:0000313" key="2">
    <source>
        <dbReference type="Proteomes" id="UP001489004"/>
    </source>
</evidence>
<dbReference type="Gene3D" id="3.30.530.20">
    <property type="match status" value="1"/>
</dbReference>
<evidence type="ECO:0000313" key="1">
    <source>
        <dbReference type="EMBL" id="KAK9806284.1"/>
    </source>
</evidence>
<organism evidence="1 2">
    <name type="scientific">[Myrmecia] bisecta</name>
    <dbReference type="NCBI Taxonomy" id="41462"/>
    <lineage>
        <taxon>Eukaryota</taxon>
        <taxon>Viridiplantae</taxon>
        <taxon>Chlorophyta</taxon>
        <taxon>core chlorophytes</taxon>
        <taxon>Trebouxiophyceae</taxon>
        <taxon>Trebouxiales</taxon>
        <taxon>Trebouxiaceae</taxon>
        <taxon>Myrmecia</taxon>
    </lineage>
</organism>
<reference evidence="1 2" key="1">
    <citation type="journal article" date="2024" name="Nat. Commun.">
        <title>Phylogenomics reveals the evolutionary origins of lichenization in chlorophyte algae.</title>
        <authorList>
            <person name="Puginier C."/>
            <person name="Libourel C."/>
            <person name="Otte J."/>
            <person name="Skaloud P."/>
            <person name="Haon M."/>
            <person name="Grisel S."/>
            <person name="Petersen M."/>
            <person name="Berrin J.G."/>
            <person name="Delaux P.M."/>
            <person name="Dal Grande F."/>
            <person name="Keller J."/>
        </authorList>
    </citation>
    <scope>NUCLEOTIDE SEQUENCE [LARGE SCALE GENOMIC DNA]</scope>
    <source>
        <strain evidence="1 2">SAG 2043</strain>
    </source>
</reference>
<accession>A0AAW1PDF1</accession>
<dbReference type="AlphaFoldDB" id="A0AAW1PDF1"/>
<dbReference type="Proteomes" id="UP001489004">
    <property type="component" value="Unassembled WGS sequence"/>
</dbReference>
<protein>
    <submittedName>
        <fullName evidence="1">Uncharacterized protein</fullName>
    </submittedName>
</protein>
<keyword evidence="2" id="KW-1185">Reference proteome</keyword>
<proteinExistence type="predicted"/>
<gene>
    <name evidence="1" type="ORF">WJX72_008452</name>
</gene>